<dbReference type="Gene3D" id="1.10.630.10">
    <property type="entry name" value="Cytochrome P450"/>
    <property type="match status" value="2"/>
</dbReference>
<dbReference type="Proteomes" id="UP001215280">
    <property type="component" value="Unassembled WGS sequence"/>
</dbReference>
<keyword evidence="5" id="KW-0408">Iron</keyword>
<dbReference type="GO" id="GO:0016705">
    <property type="term" value="F:oxidoreductase activity, acting on paired donors, with incorporation or reduction of molecular oxygen"/>
    <property type="evidence" value="ECO:0007669"/>
    <property type="project" value="InterPro"/>
</dbReference>
<reference evidence="6" key="1">
    <citation type="submission" date="2023-03" db="EMBL/GenBank/DDBJ databases">
        <title>Massive genome expansion in bonnet fungi (Mycena s.s.) driven by repeated elements and novel gene families across ecological guilds.</title>
        <authorList>
            <consortium name="Lawrence Berkeley National Laboratory"/>
            <person name="Harder C.B."/>
            <person name="Miyauchi S."/>
            <person name="Viragh M."/>
            <person name="Kuo A."/>
            <person name="Thoen E."/>
            <person name="Andreopoulos B."/>
            <person name="Lu D."/>
            <person name="Skrede I."/>
            <person name="Drula E."/>
            <person name="Henrissat B."/>
            <person name="Morin E."/>
            <person name="Kohler A."/>
            <person name="Barry K."/>
            <person name="LaButti K."/>
            <person name="Morin E."/>
            <person name="Salamov A."/>
            <person name="Lipzen A."/>
            <person name="Mereny Z."/>
            <person name="Hegedus B."/>
            <person name="Baldrian P."/>
            <person name="Stursova M."/>
            <person name="Weitz H."/>
            <person name="Taylor A."/>
            <person name="Grigoriev I.V."/>
            <person name="Nagy L.G."/>
            <person name="Martin F."/>
            <person name="Kauserud H."/>
        </authorList>
    </citation>
    <scope>NUCLEOTIDE SEQUENCE</scope>
    <source>
        <strain evidence="6">CBHHK188m</strain>
    </source>
</reference>
<gene>
    <name evidence="6" type="ORF">DFH07DRAFT_870694</name>
</gene>
<evidence type="ECO:0000256" key="4">
    <source>
        <dbReference type="ARBA" id="ARBA00023002"/>
    </source>
</evidence>
<accession>A0AAD7MWL6</accession>
<organism evidence="6 7">
    <name type="scientific">Mycena maculata</name>
    <dbReference type="NCBI Taxonomy" id="230809"/>
    <lineage>
        <taxon>Eukaryota</taxon>
        <taxon>Fungi</taxon>
        <taxon>Dikarya</taxon>
        <taxon>Basidiomycota</taxon>
        <taxon>Agaricomycotina</taxon>
        <taxon>Agaricomycetes</taxon>
        <taxon>Agaricomycetidae</taxon>
        <taxon>Agaricales</taxon>
        <taxon>Marasmiineae</taxon>
        <taxon>Mycenaceae</taxon>
        <taxon>Mycena</taxon>
    </lineage>
</organism>
<keyword evidence="7" id="KW-1185">Reference proteome</keyword>
<proteinExistence type="inferred from homology"/>
<evidence type="ECO:0000256" key="2">
    <source>
        <dbReference type="ARBA" id="ARBA00010617"/>
    </source>
</evidence>
<evidence type="ECO:0000313" key="6">
    <source>
        <dbReference type="EMBL" id="KAJ7736199.1"/>
    </source>
</evidence>
<dbReference type="CDD" id="cd11041">
    <property type="entry name" value="CYP503A1-like"/>
    <property type="match status" value="1"/>
</dbReference>
<name>A0AAD7MWL6_9AGAR</name>
<comment type="cofactor">
    <cofactor evidence="1">
        <name>heme</name>
        <dbReference type="ChEBI" id="CHEBI:30413"/>
    </cofactor>
</comment>
<sequence length="423" mass="47687">MSRLPTLRLEALDTISSRTTTWMPSSFHMRSWDSPLSCGYAINVPFLPRKAIIPTSSLISQNPQGNSIPAVGSSRIWEYYTGGFRFLIDAPAMVKEGSTRYPGRVFRPAVSQNPYHHGVIRSSLTRNLGKCFPDIHDERDRAFNETLSLYGTDWRLVPILPTILTVITRTSTRLFVGPQICRDPDYLELALQYTIDIVIRSQIINLLASVLRPILGPLISSRNQNIRKGMKHLAPTIQYRIAQENEFGPSWPGKPNDLISWLLDSAEGRERTAPALVVRILLMNMAAIHSSSSVFTHALFDLTNHPEEAEQVVAELGWTKAAVNRMHKIDSFLRESQRIHDNGPGVFNRHMISTGVEHLPFGHKLHACPGRFFAATALKTMLAHVVINYDVRAEVEGLRPPDDVFGISVIPNRKAKIWFKKRQ</sequence>
<evidence type="ECO:0000256" key="5">
    <source>
        <dbReference type="ARBA" id="ARBA00023004"/>
    </source>
</evidence>
<dbReference type="GO" id="GO:0005506">
    <property type="term" value="F:iron ion binding"/>
    <property type="evidence" value="ECO:0007669"/>
    <property type="project" value="InterPro"/>
</dbReference>
<comment type="similarity">
    <text evidence="2">Belongs to the cytochrome P450 family.</text>
</comment>
<evidence type="ECO:0000313" key="7">
    <source>
        <dbReference type="Proteomes" id="UP001215280"/>
    </source>
</evidence>
<dbReference type="InterPro" id="IPR001128">
    <property type="entry name" value="Cyt_P450"/>
</dbReference>
<protein>
    <submittedName>
        <fullName evidence="6">Cytochrome P450</fullName>
    </submittedName>
</protein>
<dbReference type="GO" id="GO:0020037">
    <property type="term" value="F:heme binding"/>
    <property type="evidence" value="ECO:0007669"/>
    <property type="project" value="InterPro"/>
</dbReference>
<keyword evidence="3" id="KW-0479">Metal-binding</keyword>
<comment type="caution">
    <text evidence="6">The sequence shown here is derived from an EMBL/GenBank/DDBJ whole genome shotgun (WGS) entry which is preliminary data.</text>
</comment>
<evidence type="ECO:0000256" key="3">
    <source>
        <dbReference type="ARBA" id="ARBA00022723"/>
    </source>
</evidence>
<dbReference type="Pfam" id="PF00067">
    <property type="entry name" value="p450"/>
    <property type="match status" value="1"/>
</dbReference>
<keyword evidence="4" id="KW-0560">Oxidoreductase</keyword>
<dbReference type="GO" id="GO:0004497">
    <property type="term" value="F:monooxygenase activity"/>
    <property type="evidence" value="ECO:0007669"/>
    <property type="project" value="InterPro"/>
</dbReference>
<dbReference type="EMBL" id="JARJLG010000150">
    <property type="protein sequence ID" value="KAJ7736199.1"/>
    <property type="molecule type" value="Genomic_DNA"/>
</dbReference>
<dbReference type="SUPFAM" id="SSF48264">
    <property type="entry name" value="Cytochrome P450"/>
    <property type="match status" value="1"/>
</dbReference>
<evidence type="ECO:0000256" key="1">
    <source>
        <dbReference type="ARBA" id="ARBA00001971"/>
    </source>
</evidence>
<dbReference type="InterPro" id="IPR036396">
    <property type="entry name" value="Cyt_P450_sf"/>
</dbReference>
<dbReference type="AlphaFoldDB" id="A0AAD7MWL6"/>
<dbReference type="PANTHER" id="PTHR46206">
    <property type="entry name" value="CYTOCHROME P450"/>
    <property type="match status" value="1"/>
</dbReference>